<keyword evidence="9" id="KW-1185">Reference proteome</keyword>
<accession>A0A5J5ENT3</accession>
<reference evidence="8 9" key="1">
    <citation type="submission" date="2019-09" db="EMBL/GenBank/DDBJ databases">
        <title>Draft genome of the ectomycorrhizal ascomycete Sphaerosporella brunnea.</title>
        <authorList>
            <consortium name="DOE Joint Genome Institute"/>
            <person name="Benucci G.M."/>
            <person name="Marozzi G."/>
            <person name="Antonielli L."/>
            <person name="Sanchez S."/>
            <person name="Marco P."/>
            <person name="Wang X."/>
            <person name="Falini L.B."/>
            <person name="Barry K."/>
            <person name="Haridas S."/>
            <person name="Lipzen A."/>
            <person name="Labutti K."/>
            <person name="Grigoriev I.V."/>
            <person name="Murat C."/>
            <person name="Martin F."/>
            <person name="Albertini E."/>
            <person name="Donnini D."/>
            <person name="Bonito G."/>
        </authorList>
    </citation>
    <scope>NUCLEOTIDE SEQUENCE [LARGE SCALE GENOMIC DNA]</scope>
    <source>
        <strain evidence="8 9">Sb_GMNB300</strain>
    </source>
</reference>
<evidence type="ECO:0000256" key="4">
    <source>
        <dbReference type="ARBA" id="ARBA00022989"/>
    </source>
</evidence>
<organism evidence="8 9">
    <name type="scientific">Sphaerosporella brunnea</name>
    <dbReference type="NCBI Taxonomy" id="1250544"/>
    <lineage>
        <taxon>Eukaryota</taxon>
        <taxon>Fungi</taxon>
        <taxon>Dikarya</taxon>
        <taxon>Ascomycota</taxon>
        <taxon>Pezizomycotina</taxon>
        <taxon>Pezizomycetes</taxon>
        <taxon>Pezizales</taxon>
        <taxon>Pyronemataceae</taxon>
        <taxon>Sphaerosporella</taxon>
    </lineage>
</organism>
<dbReference type="OrthoDB" id="440424at2759"/>
<dbReference type="Pfam" id="PF06140">
    <property type="entry name" value="Ifi-6-16"/>
    <property type="match status" value="1"/>
</dbReference>
<evidence type="ECO:0000256" key="2">
    <source>
        <dbReference type="ARBA" id="ARBA00007262"/>
    </source>
</evidence>
<dbReference type="GO" id="GO:0016020">
    <property type="term" value="C:membrane"/>
    <property type="evidence" value="ECO:0007669"/>
    <property type="project" value="UniProtKB-SubCell"/>
</dbReference>
<keyword evidence="3 7" id="KW-0812">Transmembrane</keyword>
<dbReference type="Proteomes" id="UP000326924">
    <property type="component" value="Unassembled WGS sequence"/>
</dbReference>
<protein>
    <submittedName>
        <fullName evidence="8">Uncharacterized protein</fullName>
    </submittedName>
</protein>
<dbReference type="InterPro" id="IPR009311">
    <property type="entry name" value="IFI6/IFI27-like"/>
</dbReference>
<feature type="transmembrane region" description="Helical" evidence="7">
    <location>
        <begin position="175"/>
        <end position="197"/>
    </location>
</feature>
<dbReference type="EMBL" id="VXIS01000189">
    <property type="protein sequence ID" value="KAA8898232.1"/>
    <property type="molecule type" value="Genomic_DNA"/>
</dbReference>
<evidence type="ECO:0000256" key="3">
    <source>
        <dbReference type="ARBA" id="ARBA00022692"/>
    </source>
</evidence>
<comment type="subcellular location">
    <subcellularLocation>
        <location evidence="1">Membrane</location>
        <topology evidence="1">Multi-pass membrane protein</topology>
    </subcellularLocation>
</comment>
<feature type="region of interest" description="Disordered" evidence="6">
    <location>
        <begin position="1"/>
        <end position="56"/>
    </location>
</feature>
<name>A0A5J5ENT3_9PEZI</name>
<comment type="similarity">
    <text evidence="2">Belongs to the IFI6/IFI27 family.</text>
</comment>
<dbReference type="AlphaFoldDB" id="A0A5J5ENT3"/>
<sequence>MAPPRRPRDDDNDTSSDEAGPSGGDTSSDEAGPRDGDTSSDEAGPGGGDTSSDEADPHELCCRIKGLSIDAFAHIPALRDSPFVTALLANFTRAVDTLKDPAFWRALYHTITEYIKQHPWQTAAILLGIVLILNPVALAGFGAGGVVGGSIAAGIQAGMGGYIAAGSAFAILQSVGVLGAVAIPMTGLGVLAAAVVVPKAIEWLKEWFQKG</sequence>
<keyword evidence="5 7" id="KW-0472">Membrane</keyword>
<evidence type="ECO:0000313" key="8">
    <source>
        <dbReference type="EMBL" id="KAA8898232.1"/>
    </source>
</evidence>
<comment type="caution">
    <text evidence="8">The sequence shown here is derived from an EMBL/GenBank/DDBJ whole genome shotgun (WGS) entry which is preliminary data.</text>
</comment>
<dbReference type="InterPro" id="IPR038213">
    <property type="entry name" value="IFI6/IFI27-like_sf"/>
</dbReference>
<proteinExistence type="inferred from homology"/>
<dbReference type="InParanoid" id="A0A5J5ENT3"/>
<keyword evidence="4 7" id="KW-1133">Transmembrane helix</keyword>
<dbReference type="Gene3D" id="6.10.110.10">
    <property type="match status" value="1"/>
</dbReference>
<evidence type="ECO:0000256" key="6">
    <source>
        <dbReference type="SAM" id="MobiDB-lite"/>
    </source>
</evidence>
<gene>
    <name evidence="8" type="ORF">FN846DRAFT_892897</name>
</gene>
<evidence type="ECO:0000256" key="1">
    <source>
        <dbReference type="ARBA" id="ARBA00004141"/>
    </source>
</evidence>
<evidence type="ECO:0000256" key="7">
    <source>
        <dbReference type="SAM" id="Phobius"/>
    </source>
</evidence>
<evidence type="ECO:0000313" key="9">
    <source>
        <dbReference type="Proteomes" id="UP000326924"/>
    </source>
</evidence>
<evidence type="ECO:0000256" key="5">
    <source>
        <dbReference type="ARBA" id="ARBA00023136"/>
    </source>
</evidence>
<feature type="transmembrane region" description="Helical" evidence="7">
    <location>
        <begin position="124"/>
        <end position="155"/>
    </location>
</feature>